<name>A0ACA6AX36_EHRCJ</name>
<dbReference type="Proteomes" id="UP000000435">
    <property type="component" value="Chromosome"/>
</dbReference>
<evidence type="ECO:0000313" key="1">
    <source>
        <dbReference type="EMBL" id="AAZ68544.1"/>
    </source>
</evidence>
<proteinExistence type="predicted"/>
<dbReference type="EMBL" id="CP000107">
    <property type="protein sequence ID" value="AAZ68544.1"/>
    <property type="molecule type" value="Genomic_DNA"/>
</dbReference>
<keyword evidence="2" id="KW-1185">Reference proteome</keyword>
<organism evidence="1 2">
    <name type="scientific">Ehrlichia canis (strain Jake)</name>
    <dbReference type="NCBI Taxonomy" id="269484"/>
    <lineage>
        <taxon>Bacteria</taxon>
        <taxon>Pseudomonadati</taxon>
        <taxon>Pseudomonadota</taxon>
        <taxon>Alphaproteobacteria</taxon>
        <taxon>Rickettsiales</taxon>
        <taxon>Anaplasmataceae</taxon>
        <taxon>Ehrlichia</taxon>
    </lineage>
</organism>
<reference evidence="2" key="1">
    <citation type="journal article" date="2006" name="J. Bacteriol.">
        <title>The genome of the obligately intracellular bacterium Ehrlichia canis reveals themes of complex membrane structure and immune evasion strategies.</title>
        <authorList>
            <person name="Mavromatis K."/>
            <person name="Doyle C.K."/>
            <person name="Lykidis A."/>
            <person name="Ivanova N."/>
            <person name="Francino M.P."/>
            <person name="Chain P."/>
            <person name="Shin M."/>
            <person name="Malfatti S."/>
            <person name="Larimer F."/>
            <person name="Copeland A."/>
            <person name="Detter J.C."/>
            <person name="Land M."/>
            <person name="Richardson P.M."/>
            <person name="Yu X.J."/>
            <person name="Walker D.H."/>
            <person name="McBride J.W."/>
            <person name="Kyrpides N.C."/>
        </authorList>
    </citation>
    <scope>NUCLEOTIDE SEQUENCE [LARGE SCALE GENOMIC DNA]</scope>
    <source>
        <strain evidence="2">Jake</strain>
    </source>
</reference>
<protein>
    <submittedName>
        <fullName evidence="1">Uncharacterized protein</fullName>
    </submittedName>
</protein>
<sequence length="651" mass="72508">MRLTLVSSALASFFVLLGSSAFSVDILSDVNIFNLDAENKQVDKVNEKNLSKNLENKERNNLVKVGRALVSGQAISYMWASADKCDDIFDISGNMDNYGMSYDALLRLGAEIRSGDAGTKYGADFQVAIPSVKGRNFERKAALNRGSRIFAATQYGNFSVGYQEGVESIMKLDSSNIIAGDESSSWTQHLRGALSEKKNALGYPMYPFLFSAGLYSENVFRNDDNIELAANNKDFINNLPLRMSYLSPSFMGLRFGVSYSPLGYKFDSFSTVLEQYTTEEISVMTKMPELSVDSSSGTVDLTELISALQGGGGLGENCELKLSNDDMYLEINLPEYGDDQQGVRCKVIGPTTSLVEGSDFTFYIDLQENENKKAKVPISNLKLCNAKVNFEGLENLQKPTFELGKLKITGAENVSKSPLIKRTKSKEDSVLFGVKYEHIFSGSIAYDYDFHDFKFSTSIVGEYARPRLYFNTKNYNIYPESYNLQGVSIGSVLSYKNVNFAAAYGYLGRSGFVKYYSVLNNTADSTTTVSVQPLYERSNTYYLDAALGYQYHSYYISVGYFKSSRSGNILQDINLGIEYNLLKSQSKMKCKLFGNYHYYKFSEVSIVDKVCYNSEVGEPACSVCGLAEHRLEKHEKSGFGNIFLVGAKLEF</sequence>
<gene>
    <name evidence="1" type="ordered locus">Ecaj_0508</name>
</gene>
<evidence type="ECO:0000313" key="2">
    <source>
        <dbReference type="Proteomes" id="UP000000435"/>
    </source>
</evidence>
<accession>A0ACA6AX36</accession>